<protein>
    <submittedName>
        <fullName evidence="1">Uncharacterized protein</fullName>
    </submittedName>
</protein>
<name>A0A8K0CXQ4_IGNLU</name>
<evidence type="ECO:0000313" key="1">
    <source>
        <dbReference type="EMBL" id="KAF2893511.1"/>
    </source>
</evidence>
<accession>A0A8K0CXQ4</accession>
<reference evidence="1" key="1">
    <citation type="submission" date="2019-08" db="EMBL/GenBank/DDBJ databases">
        <title>The genome of the North American firefly Photinus pyralis.</title>
        <authorList>
            <consortium name="Photinus pyralis genome working group"/>
            <person name="Fallon T.R."/>
            <person name="Sander Lower S.E."/>
            <person name="Weng J.-K."/>
        </authorList>
    </citation>
    <scope>NUCLEOTIDE SEQUENCE</scope>
    <source>
        <strain evidence="1">TRF0915ILg1</strain>
        <tissue evidence="1">Whole body</tissue>
    </source>
</reference>
<organism evidence="1 2">
    <name type="scientific">Ignelater luminosus</name>
    <name type="common">Cucubano</name>
    <name type="synonym">Pyrophorus luminosus</name>
    <dbReference type="NCBI Taxonomy" id="2038154"/>
    <lineage>
        <taxon>Eukaryota</taxon>
        <taxon>Metazoa</taxon>
        <taxon>Ecdysozoa</taxon>
        <taxon>Arthropoda</taxon>
        <taxon>Hexapoda</taxon>
        <taxon>Insecta</taxon>
        <taxon>Pterygota</taxon>
        <taxon>Neoptera</taxon>
        <taxon>Endopterygota</taxon>
        <taxon>Coleoptera</taxon>
        <taxon>Polyphaga</taxon>
        <taxon>Elateriformia</taxon>
        <taxon>Elateroidea</taxon>
        <taxon>Elateridae</taxon>
        <taxon>Agrypninae</taxon>
        <taxon>Pyrophorini</taxon>
        <taxon>Ignelater</taxon>
    </lineage>
</organism>
<gene>
    <name evidence="1" type="ORF">ILUMI_12662</name>
</gene>
<comment type="caution">
    <text evidence="1">The sequence shown here is derived from an EMBL/GenBank/DDBJ whole genome shotgun (WGS) entry which is preliminary data.</text>
</comment>
<dbReference type="Proteomes" id="UP000801492">
    <property type="component" value="Unassembled WGS sequence"/>
</dbReference>
<proteinExistence type="predicted"/>
<dbReference type="EMBL" id="VTPC01007924">
    <property type="protein sequence ID" value="KAF2893511.1"/>
    <property type="molecule type" value="Genomic_DNA"/>
</dbReference>
<keyword evidence="2" id="KW-1185">Reference proteome</keyword>
<evidence type="ECO:0000313" key="2">
    <source>
        <dbReference type="Proteomes" id="UP000801492"/>
    </source>
</evidence>
<sequence length="223" mass="24728">MVPKIIAATGIKEVEQAVSAERSKLVTFCAITNAVENTMPPVYVFPPSRFKDVFLKESPHVAIATNSMPSARQGGTQSVQESEDISNGVISIQTKTKRMNKQQTSSTSSCDHGKGFVYSTVVDIDLIDFEQILFKLPKPYLATTLLSKRTSEQLQKRYESSGRGTAKPTSALLLDVGIINEADSSKLIHGTKIMRERRKSRGRDNDKKPDTLNVLYFDGRKLM</sequence>
<dbReference type="AlphaFoldDB" id="A0A8K0CXQ4"/>